<protein>
    <recommendedName>
        <fullName evidence="3">Phage protein</fullName>
    </recommendedName>
</protein>
<evidence type="ECO:0000313" key="1">
    <source>
        <dbReference type="EMBL" id="VTS13431.1"/>
    </source>
</evidence>
<name>A0A4U9XM55_9STRE</name>
<evidence type="ECO:0008006" key="3">
    <source>
        <dbReference type="Google" id="ProtNLM"/>
    </source>
</evidence>
<reference evidence="1 2" key="1">
    <citation type="submission" date="2019-05" db="EMBL/GenBank/DDBJ databases">
        <authorList>
            <consortium name="Pathogen Informatics"/>
        </authorList>
    </citation>
    <scope>NUCLEOTIDE SEQUENCE [LARGE SCALE GENOMIC DNA]</scope>
    <source>
        <strain evidence="1 2">NCTC5386</strain>
    </source>
</reference>
<sequence length="45" mass="5456">MKKLFNWIFAKPKKQEKSKWTIENNGWEANAKQYDDFIAHMRGVK</sequence>
<dbReference type="EMBL" id="CABEHT010000001">
    <property type="protein sequence ID" value="VTS13431.1"/>
    <property type="molecule type" value="Genomic_DNA"/>
</dbReference>
<dbReference type="Proteomes" id="UP000394068">
    <property type="component" value="Unassembled WGS sequence"/>
</dbReference>
<organism evidence="1 2">
    <name type="scientific">Streptococcus pseudoporcinus</name>
    <dbReference type="NCBI Taxonomy" id="361101"/>
    <lineage>
        <taxon>Bacteria</taxon>
        <taxon>Bacillati</taxon>
        <taxon>Bacillota</taxon>
        <taxon>Bacilli</taxon>
        <taxon>Lactobacillales</taxon>
        <taxon>Streptococcaceae</taxon>
        <taxon>Streptococcus</taxon>
    </lineage>
</organism>
<accession>A0A4U9XM55</accession>
<evidence type="ECO:0000313" key="2">
    <source>
        <dbReference type="Proteomes" id="UP000394068"/>
    </source>
</evidence>
<dbReference type="AlphaFoldDB" id="A0A4U9XM55"/>
<proteinExistence type="predicted"/>
<dbReference type="RefSeq" id="WP_181950350.1">
    <property type="nucleotide sequence ID" value="NZ_CABEHT010000001.1"/>
</dbReference>
<gene>
    <name evidence="1" type="ORF">NCTC5386_00964</name>
</gene>